<keyword evidence="1" id="KW-1133">Transmembrane helix</keyword>
<reference evidence="2" key="1">
    <citation type="journal article" date="2020" name="Nature">
        <title>Giant virus diversity and host interactions through global metagenomics.</title>
        <authorList>
            <person name="Schulz F."/>
            <person name="Roux S."/>
            <person name="Paez-Espino D."/>
            <person name="Jungbluth S."/>
            <person name="Walsh D.A."/>
            <person name="Denef V.J."/>
            <person name="McMahon K.D."/>
            <person name="Konstantinidis K.T."/>
            <person name="Eloe-Fadrosh E.A."/>
            <person name="Kyrpides N.C."/>
            <person name="Woyke T."/>
        </authorList>
    </citation>
    <scope>NUCLEOTIDE SEQUENCE</scope>
    <source>
        <strain evidence="2">GVMAG-M-3300024302-11</strain>
    </source>
</reference>
<keyword evidence="1" id="KW-0812">Transmembrane</keyword>
<evidence type="ECO:0000313" key="2">
    <source>
        <dbReference type="EMBL" id="QHT96145.1"/>
    </source>
</evidence>
<evidence type="ECO:0000256" key="1">
    <source>
        <dbReference type="SAM" id="Phobius"/>
    </source>
</evidence>
<keyword evidence="1" id="KW-0472">Membrane</keyword>
<proteinExistence type="predicted"/>
<feature type="transmembrane region" description="Helical" evidence="1">
    <location>
        <begin position="50"/>
        <end position="70"/>
    </location>
</feature>
<sequence>MISKYFLKLNSFCINYLNFSLINARDLYTVNFKTKIIGIVSKDELNNNTYIMNVINIVPYLFTFYIMLLLNIKYIYKRDDIISYSKTNVNKIIPLLLSIKLEKNNNIIIDLKDIFSTYENNVPIYIIFKNENIDVELGDQLYIKYIKQGKICEKNLDFKNIKLYLKNELFK</sequence>
<accession>A0A6C0IUJ0</accession>
<organism evidence="2">
    <name type="scientific">viral metagenome</name>
    <dbReference type="NCBI Taxonomy" id="1070528"/>
    <lineage>
        <taxon>unclassified sequences</taxon>
        <taxon>metagenomes</taxon>
        <taxon>organismal metagenomes</taxon>
    </lineage>
</organism>
<dbReference type="AlphaFoldDB" id="A0A6C0IUJ0"/>
<dbReference type="EMBL" id="MN740254">
    <property type="protein sequence ID" value="QHT96145.1"/>
    <property type="molecule type" value="Genomic_DNA"/>
</dbReference>
<protein>
    <submittedName>
        <fullName evidence="2">Uncharacterized protein</fullName>
    </submittedName>
</protein>
<name>A0A6C0IUJ0_9ZZZZ</name>